<evidence type="ECO:0000313" key="4">
    <source>
        <dbReference type="Proteomes" id="UP000313359"/>
    </source>
</evidence>
<accession>A0A5C2SE14</accession>
<feature type="domain" description="DUF6699" evidence="2">
    <location>
        <begin position="56"/>
        <end position="195"/>
    </location>
</feature>
<evidence type="ECO:0000256" key="1">
    <source>
        <dbReference type="SAM" id="MobiDB-lite"/>
    </source>
</evidence>
<keyword evidence="4" id="KW-1185">Reference proteome</keyword>
<reference evidence="3" key="1">
    <citation type="journal article" date="2018" name="Genome Biol. Evol.">
        <title>Genomics and development of Lentinus tigrinus, a white-rot wood-decaying mushroom with dimorphic fruiting bodies.</title>
        <authorList>
            <person name="Wu B."/>
            <person name="Xu Z."/>
            <person name="Knudson A."/>
            <person name="Carlson A."/>
            <person name="Chen N."/>
            <person name="Kovaka S."/>
            <person name="LaButti K."/>
            <person name="Lipzen A."/>
            <person name="Pennachio C."/>
            <person name="Riley R."/>
            <person name="Schakwitz W."/>
            <person name="Umezawa K."/>
            <person name="Ohm R.A."/>
            <person name="Grigoriev I.V."/>
            <person name="Nagy L.G."/>
            <person name="Gibbons J."/>
            <person name="Hibbett D."/>
        </authorList>
    </citation>
    <scope>NUCLEOTIDE SEQUENCE [LARGE SCALE GENOMIC DNA]</scope>
    <source>
        <strain evidence="3">ALCF2SS1-6</strain>
    </source>
</reference>
<dbReference type="InterPro" id="IPR046522">
    <property type="entry name" value="DUF6699"/>
</dbReference>
<evidence type="ECO:0000313" key="3">
    <source>
        <dbReference type="EMBL" id="RPD59556.1"/>
    </source>
</evidence>
<protein>
    <recommendedName>
        <fullName evidence="2">DUF6699 domain-containing protein</fullName>
    </recommendedName>
</protein>
<gene>
    <name evidence="3" type="ORF">L227DRAFT_503288</name>
</gene>
<dbReference type="EMBL" id="ML122269">
    <property type="protein sequence ID" value="RPD59556.1"/>
    <property type="molecule type" value="Genomic_DNA"/>
</dbReference>
<dbReference type="Proteomes" id="UP000313359">
    <property type="component" value="Unassembled WGS sequence"/>
</dbReference>
<dbReference type="OrthoDB" id="2783256at2759"/>
<dbReference type="AlphaFoldDB" id="A0A5C2SE14"/>
<evidence type="ECO:0000259" key="2">
    <source>
        <dbReference type="Pfam" id="PF20415"/>
    </source>
</evidence>
<proteinExistence type="predicted"/>
<sequence length="219" mass="24160">MPSKHVRFVDMPTMRSASAPSSSTGPATLASPDLGTLPAQIHLHPLLVATDSDAPLDWDMSLPAESSRVRLANYPPQLIDTIVSQPATLPPRQSVAIICTYLPWTITVTPTPNATRTAPYVTVGDVLHTLYRRLRLGVTPAELGVLDAVVRDRVHDAYVARYRRVVDPGERDVEKGKRIKRVDFLREHRLFYGLTLIEGGLPALQLPHGAVWKLHTARS</sequence>
<feature type="compositionally biased region" description="Low complexity" evidence="1">
    <location>
        <begin position="12"/>
        <end position="31"/>
    </location>
</feature>
<organism evidence="3 4">
    <name type="scientific">Lentinus tigrinus ALCF2SS1-6</name>
    <dbReference type="NCBI Taxonomy" id="1328759"/>
    <lineage>
        <taxon>Eukaryota</taxon>
        <taxon>Fungi</taxon>
        <taxon>Dikarya</taxon>
        <taxon>Basidiomycota</taxon>
        <taxon>Agaricomycotina</taxon>
        <taxon>Agaricomycetes</taxon>
        <taxon>Polyporales</taxon>
        <taxon>Polyporaceae</taxon>
        <taxon>Lentinus</taxon>
    </lineage>
</organism>
<dbReference type="Pfam" id="PF20415">
    <property type="entry name" value="DUF6699"/>
    <property type="match status" value="1"/>
</dbReference>
<feature type="region of interest" description="Disordered" evidence="1">
    <location>
        <begin position="1"/>
        <end position="31"/>
    </location>
</feature>
<name>A0A5C2SE14_9APHY</name>